<evidence type="ECO:0000256" key="1">
    <source>
        <dbReference type="SAM" id="MobiDB-lite"/>
    </source>
</evidence>
<feature type="compositionally biased region" description="Polar residues" evidence="1">
    <location>
        <begin position="223"/>
        <end position="247"/>
    </location>
</feature>
<evidence type="ECO:0000313" key="4">
    <source>
        <dbReference type="Proteomes" id="UP000245771"/>
    </source>
</evidence>
<dbReference type="SUPFAM" id="SSF57701">
    <property type="entry name" value="Zn2/Cys6 DNA-binding domain"/>
    <property type="match status" value="1"/>
</dbReference>
<feature type="region of interest" description="Disordered" evidence="1">
    <location>
        <begin position="307"/>
        <end position="330"/>
    </location>
</feature>
<feature type="region of interest" description="Disordered" evidence="1">
    <location>
        <begin position="1031"/>
        <end position="1087"/>
    </location>
</feature>
<feature type="region of interest" description="Disordered" evidence="1">
    <location>
        <begin position="205"/>
        <end position="276"/>
    </location>
</feature>
<organism evidence="3 4">
    <name type="scientific">Meira miltonrushii</name>
    <dbReference type="NCBI Taxonomy" id="1280837"/>
    <lineage>
        <taxon>Eukaryota</taxon>
        <taxon>Fungi</taxon>
        <taxon>Dikarya</taxon>
        <taxon>Basidiomycota</taxon>
        <taxon>Ustilaginomycotina</taxon>
        <taxon>Exobasidiomycetes</taxon>
        <taxon>Exobasidiales</taxon>
        <taxon>Brachybasidiaceae</taxon>
        <taxon>Meira</taxon>
    </lineage>
</organism>
<dbReference type="EMBL" id="KZ819604">
    <property type="protein sequence ID" value="PWN33145.1"/>
    <property type="molecule type" value="Genomic_DNA"/>
</dbReference>
<dbReference type="GeneID" id="37024308"/>
<dbReference type="AlphaFoldDB" id="A0A316VC63"/>
<dbReference type="GO" id="GO:0008270">
    <property type="term" value="F:zinc ion binding"/>
    <property type="evidence" value="ECO:0007669"/>
    <property type="project" value="InterPro"/>
</dbReference>
<dbReference type="SMART" id="SM00066">
    <property type="entry name" value="GAL4"/>
    <property type="match status" value="1"/>
</dbReference>
<dbReference type="InterPro" id="IPR001138">
    <property type="entry name" value="Zn2Cys6_DnaBD"/>
</dbReference>
<dbReference type="RefSeq" id="XP_025353447.1">
    <property type="nucleotide sequence ID" value="XM_025502527.1"/>
</dbReference>
<feature type="region of interest" description="Disordered" evidence="1">
    <location>
        <begin position="1"/>
        <end position="66"/>
    </location>
</feature>
<keyword evidence="4" id="KW-1185">Reference proteome</keyword>
<accession>A0A316VC63</accession>
<dbReference type="InParanoid" id="A0A316VC63"/>
<feature type="compositionally biased region" description="Polar residues" evidence="1">
    <location>
        <begin position="1066"/>
        <end position="1078"/>
    </location>
</feature>
<dbReference type="InterPro" id="IPR036864">
    <property type="entry name" value="Zn2-C6_fun-type_DNA-bd_sf"/>
</dbReference>
<proteinExistence type="predicted"/>
<dbReference type="GO" id="GO:0000981">
    <property type="term" value="F:DNA-binding transcription factor activity, RNA polymerase II-specific"/>
    <property type="evidence" value="ECO:0007669"/>
    <property type="project" value="InterPro"/>
</dbReference>
<name>A0A316VC63_9BASI</name>
<dbReference type="Proteomes" id="UP000245771">
    <property type="component" value="Unassembled WGS sequence"/>
</dbReference>
<feature type="compositionally biased region" description="Low complexity" evidence="1">
    <location>
        <begin position="1050"/>
        <end position="1065"/>
    </location>
</feature>
<feature type="compositionally biased region" description="Polar residues" evidence="1">
    <location>
        <begin position="1"/>
        <end position="13"/>
    </location>
</feature>
<feature type="region of interest" description="Disordered" evidence="1">
    <location>
        <begin position="119"/>
        <end position="154"/>
    </location>
</feature>
<protein>
    <recommendedName>
        <fullName evidence="2">Zn(2)-C6 fungal-type domain-containing protein</fullName>
    </recommendedName>
</protein>
<reference evidence="3 4" key="1">
    <citation type="journal article" date="2018" name="Mol. Biol. Evol.">
        <title>Broad Genomic Sampling Reveals a Smut Pathogenic Ancestry of the Fungal Clade Ustilaginomycotina.</title>
        <authorList>
            <person name="Kijpornyongpan T."/>
            <person name="Mondo S.J."/>
            <person name="Barry K."/>
            <person name="Sandor L."/>
            <person name="Lee J."/>
            <person name="Lipzen A."/>
            <person name="Pangilinan J."/>
            <person name="LaButti K."/>
            <person name="Hainaut M."/>
            <person name="Henrissat B."/>
            <person name="Grigoriev I.V."/>
            <person name="Spatafora J.W."/>
            <person name="Aime M.C."/>
        </authorList>
    </citation>
    <scope>NUCLEOTIDE SEQUENCE [LARGE SCALE GENOMIC DNA]</scope>
    <source>
        <strain evidence="3 4">MCA 3882</strain>
    </source>
</reference>
<sequence>MSNFDHGNTQSTTTKDEQKVFPSGLASHFDDQNLTTMTDPKNEHHQATTSSNAGPMRTKRTRGPRSCLECRSAKQRCEQLNFAALVPSSYPQPPHMACRRCRVLQIACIVPDQLPKSTRLRLERSQSQSSGVRATTTGQPFEVGDHPTSSSREQWDAQPFTPMAANAHVQMHSQLPLNASAYQYPTQKSPMGMYSNYIGKPMHPIPNAGDSATFPDDQRGGFNIQSGQQSAMYSPGSSSAGGENARQSSHHSSEDMIGSSPGSQSRRKSMNRPAFEPHVFNPLPVLHGKSISTSLPNTNTSLYKSPVSHMRSGGEGAALQREESPSSHSAGMEQIADYPWFYRARISCRPTQMLEHLIEGNTGGSTSSPDHTHIPTLSGLPRLEDVVKHLASNQVWLPNVARRMAHIQGSIPFMPNFQSLFDEVEKTAFLIGVGMYLEGKMLEDDLRILRDHLANRSARCLERPPDTIYDICAIIIVANFCPMILPSSSLVGVMAGNALIFAAKQASYQLGHASAPAQLASNLELHLASPDQVPLPPVDSTLVQNSSLWVYLSLQEDMLELLDEPMPPRKGSSLESDFASSGRHPQASSSFRSMQDDSHGTTEDWRTTLERYCRLLIDIDAPDPTSFQQDESIRPPPSPPALRCASMMMLIFAARETETVRLAMRDFIAQFHDSILITPDSAIRASSLRRWTDQVIDALGMNMARAREGLKTLSTFLGTRGVVSANQLKYFELSLAALEFSGLSRLKDRLYVIGKTFFGVPRTSQEFLGAIFQRPLLLKSFEHSGVVRACVAKHVLTLFTTLALDLQPARRSTRSTLNVPLSASSSTASASGATPTMMGKSSSLFSAETKIRSGQIEPLTHWGALAHVFPIARWCGMLVCCATVLVEELAGRFMAQEAPWGASGESRLEIYQMLLRQTYDTLILLEEDAMMRYQPIGGELVGEGGENTSQESEQARIVQITVDSFEKTLAAISTWRKKASGVGQYGGALRPIDHVGAHVKQQQRQAQSPQQPVQHSTRFYENHSADLQAQQTLQTHQQQQFPHTHRLSVPNSMSEMPNSMESNSSRIRQSPLPTQVPFTSDGGGGMMNSTLQNSAGMTVNAEPQQQVQFGDALLHDILFTPIEHFFGSS</sequence>
<evidence type="ECO:0000313" key="3">
    <source>
        <dbReference type="EMBL" id="PWN33145.1"/>
    </source>
</evidence>
<feature type="compositionally biased region" description="Low complexity" evidence="1">
    <location>
        <begin position="1031"/>
        <end position="1042"/>
    </location>
</feature>
<dbReference type="OrthoDB" id="2595934at2759"/>
<feature type="region of interest" description="Disordered" evidence="1">
    <location>
        <begin position="563"/>
        <end position="603"/>
    </location>
</feature>
<feature type="domain" description="Zn(2)-C6 fungal-type" evidence="2">
    <location>
        <begin position="61"/>
        <end position="119"/>
    </location>
</feature>
<dbReference type="CDD" id="cd00067">
    <property type="entry name" value="GAL4"/>
    <property type="match status" value="1"/>
</dbReference>
<evidence type="ECO:0000259" key="2">
    <source>
        <dbReference type="SMART" id="SM00066"/>
    </source>
</evidence>
<dbReference type="Gene3D" id="4.10.240.10">
    <property type="entry name" value="Zn(2)-C6 fungal-type DNA-binding domain"/>
    <property type="match status" value="1"/>
</dbReference>
<feature type="compositionally biased region" description="Basic and acidic residues" evidence="1">
    <location>
        <begin position="594"/>
        <end position="603"/>
    </location>
</feature>
<gene>
    <name evidence="3" type="ORF">FA14DRAFT_56134</name>
</gene>